<keyword evidence="1" id="KW-0732">Signal</keyword>
<reference evidence="2 5" key="2">
    <citation type="submission" date="2020-08" db="EMBL/GenBank/DDBJ databases">
        <title>Sequencing the genomes of 1000 actinobacteria strains.</title>
        <authorList>
            <person name="Klenk H.-P."/>
        </authorList>
    </citation>
    <scope>NUCLEOTIDE SEQUENCE [LARGE SCALE GENOMIC DNA]</scope>
    <source>
        <strain evidence="2 5">DSM 16678</strain>
    </source>
</reference>
<evidence type="ECO:0000313" key="4">
    <source>
        <dbReference type="Proteomes" id="UP000247602"/>
    </source>
</evidence>
<accession>A0A323VDL6</accession>
<evidence type="ECO:0000313" key="2">
    <source>
        <dbReference type="EMBL" id="MBB3676309.1"/>
    </source>
</evidence>
<comment type="caution">
    <text evidence="3">The sequence shown here is derived from an EMBL/GenBank/DDBJ whole genome shotgun (WGS) entry which is preliminary data.</text>
</comment>
<protein>
    <submittedName>
        <fullName evidence="3">Uncharacterized protein</fullName>
    </submittedName>
</protein>
<feature type="chain" id="PRO_5044073187" evidence="1">
    <location>
        <begin position="30"/>
        <end position="122"/>
    </location>
</feature>
<gene>
    <name evidence="3" type="ORF">DMO24_03390</name>
    <name evidence="2" type="ORF">FHX36_002044</name>
</gene>
<dbReference type="RefSeq" id="WP_110550938.1">
    <property type="nucleotide sequence ID" value="NZ_JACIBU010000001.1"/>
</dbReference>
<dbReference type="EMBL" id="JACIBU010000001">
    <property type="protein sequence ID" value="MBB3676309.1"/>
    <property type="molecule type" value="Genomic_DNA"/>
</dbReference>
<dbReference type="Proteomes" id="UP000580718">
    <property type="component" value="Unassembled WGS sequence"/>
</dbReference>
<evidence type="ECO:0000256" key="1">
    <source>
        <dbReference type="SAM" id="SignalP"/>
    </source>
</evidence>
<name>A0A323VDL6_9ACTN</name>
<evidence type="ECO:0000313" key="5">
    <source>
        <dbReference type="Proteomes" id="UP000580718"/>
    </source>
</evidence>
<evidence type="ECO:0000313" key="3">
    <source>
        <dbReference type="EMBL" id="PZA22769.1"/>
    </source>
</evidence>
<feature type="signal peptide" evidence="1">
    <location>
        <begin position="1"/>
        <end position="29"/>
    </location>
</feature>
<reference evidence="3 4" key="1">
    <citation type="submission" date="2018-06" db="EMBL/GenBank/DDBJ databases">
        <title>Draft genome sequence of Modestobacter versicolor CP153-2.</title>
        <authorList>
            <person name="Gundlapally S.R."/>
        </authorList>
    </citation>
    <scope>NUCLEOTIDE SEQUENCE [LARGE SCALE GENOMIC DNA]</scope>
    <source>
        <strain evidence="3 4">CP153-2</strain>
    </source>
</reference>
<keyword evidence="4" id="KW-1185">Reference proteome</keyword>
<sequence length="122" mass="12220">MRTTLVRVTLAGTALALSLGLAGCSGGSAAPSAQAQRNDAAQQLAEARQATLVPVAAQLELLQRAEQRAELAGTPVADVEAALATYRDLAAAIEAAPTAGAVRTLVDRSGVDLDGSPVTDLG</sequence>
<dbReference type="Proteomes" id="UP000247602">
    <property type="component" value="Unassembled WGS sequence"/>
</dbReference>
<dbReference type="EMBL" id="QKNV01000020">
    <property type="protein sequence ID" value="PZA22769.1"/>
    <property type="molecule type" value="Genomic_DNA"/>
</dbReference>
<dbReference type="AlphaFoldDB" id="A0A323VDL6"/>
<dbReference type="PROSITE" id="PS51257">
    <property type="entry name" value="PROKAR_LIPOPROTEIN"/>
    <property type="match status" value="1"/>
</dbReference>
<organism evidence="3 4">
    <name type="scientific">Modestobacter versicolor</name>
    <dbReference type="NCBI Taxonomy" id="429133"/>
    <lineage>
        <taxon>Bacteria</taxon>
        <taxon>Bacillati</taxon>
        <taxon>Actinomycetota</taxon>
        <taxon>Actinomycetes</taxon>
        <taxon>Geodermatophilales</taxon>
        <taxon>Geodermatophilaceae</taxon>
        <taxon>Modestobacter</taxon>
    </lineage>
</organism>
<proteinExistence type="predicted"/>